<evidence type="ECO:0000313" key="2">
    <source>
        <dbReference type="EMBL" id="OQE09704.1"/>
    </source>
</evidence>
<name>A0A1V6S7N6_9EURO</name>
<evidence type="ECO:0000313" key="3">
    <source>
        <dbReference type="Proteomes" id="UP000191342"/>
    </source>
</evidence>
<keyword evidence="3" id="KW-1185">Reference proteome</keyword>
<dbReference type="AlphaFoldDB" id="A0A1V6S7N6"/>
<dbReference type="Proteomes" id="UP000191342">
    <property type="component" value="Unassembled WGS sequence"/>
</dbReference>
<evidence type="ECO:0000256" key="1">
    <source>
        <dbReference type="SAM" id="MobiDB-lite"/>
    </source>
</evidence>
<organism evidence="2 3">
    <name type="scientific">Penicillium flavigenum</name>
    <dbReference type="NCBI Taxonomy" id="254877"/>
    <lineage>
        <taxon>Eukaryota</taxon>
        <taxon>Fungi</taxon>
        <taxon>Dikarya</taxon>
        <taxon>Ascomycota</taxon>
        <taxon>Pezizomycotina</taxon>
        <taxon>Eurotiomycetes</taxon>
        <taxon>Eurotiomycetidae</taxon>
        <taxon>Eurotiales</taxon>
        <taxon>Aspergillaceae</taxon>
        <taxon>Penicillium</taxon>
    </lineage>
</organism>
<accession>A0A1V6S7N6</accession>
<sequence length="56" mass="5923">PLDKRGCSLRNEATTCGYTPPLAETGSQSKQYHGTLGGDGEHGCRWPHKAAIPAEA</sequence>
<feature type="region of interest" description="Disordered" evidence="1">
    <location>
        <begin position="27"/>
        <end position="46"/>
    </location>
</feature>
<reference evidence="3" key="1">
    <citation type="journal article" date="2017" name="Nat. Microbiol.">
        <title>Global analysis of biosynthetic gene clusters reveals vast potential of secondary metabolite production in Penicillium species.</title>
        <authorList>
            <person name="Nielsen J.C."/>
            <person name="Grijseels S."/>
            <person name="Prigent S."/>
            <person name="Ji B."/>
            <person name="Dainat J."/>
            <person name="Nielsen K.F."/>
            <person name="Frisvad J.C."/>
            <person name="Workman M."/>
            <person name="Nielsen J."/>
        </authorList>
    </citation>
    <scope>NUCLEOTIDE SEQUENCE [LARGE SCALE GENOMIC DNA]</scope>
    <source>
        <strain evidence="3">IBT 14082</strain>
    </source>
</reference>
<dbReference type="EMBL" id="MLQL01000101">
    <property type="protein sequence ID" value="OQE09704.1"/>
    <property type="molecule type" value="Genomic_DNA"/>
</dbReference>
<gene>
    <name evidence="2" type="ORF">PENFLA_c101G09113</name>
</gene>
<protein>
    <submittedName>
        <fullName evidence="2">Uncharacterized protein</fullName>
    </submittedName>
</protein>
<feature type="non-terminal residue" evidence="2">
    <location>
        <position position="1"/>
    </location>
</feature>
<proteinExistence type="predicted"/>
<comment type="caution">
    <text evidence="2">The sequence shown here is derived from an EMBL/GenBank/DDBJ whole genome shotgun (WGS) entry which is preliminary data.</text>
</comment>